<protein>
    <submittedName>
        <fullName evidence="2 3">General stress protein</fullName>
    </submittedName>
</protein>
<dbReference type="EMBL" id="JACIEF010000001">
    <property type="protein sequence ID" value="MBB4107005.1"/>
    <property type="molecule type" value="Genomic_DNA"/>
</dbReference>
<proteinExistence type="predicted"/>
<name>A0A7W6K8D9_9SPHI</name>
<dbReference type="InterPro" id="IPR038725">
    <property type="entry name" value="YdaG_split_barrel_FMN-bd"/>
</dbReference>
<dbReference type="Pfam" id="PF16242">
    <property type="entry name" value="Pyrid_ox_like"/>
    <property type="match status" value="1"/>
</dbReference>
<evidence type="ECO:0000313" key="3">
    <source>
        <dbReference type="EMBL" id="MBB4107005.1"/>
    </source>
</evidence>
<reference evidence="3 4" key="3">
    <citation type="submission" date="2020-08" db="EMBL/GenBank/DDBJ databases">
        <title>Genomic Encyclopedia of Type Strains, Phase IV (KMG-IV): sequencing the most valuable type-strain genomes for metagenomic binning, comparative biology and taxonomic classification.</title>
        <authorList>
            <person name="Goeker M."/>
        </authorList>
    </citation>
    <scope>NUCLEOTIDE SEQUENCE [LARGE SCALE GENOMIC DNA]</scope>
    <source>
        <strain evidence="3 4">DSM 100774</strain>
    </source>
</reference>
<evidence type="ECO:0000313" key="2">
    <source>
        <dbReference type="EMBL" id="GGH05136.1"/>
    </source>
</evidence>
<dbReference type="Proteomes" id="UP000642938">
    <property type="component" value="Unassembled WGS sequence"/>
</dbReference>
<dbReference type="Gene3D" id="2.30.110.10">
    <property type="entry name" value="Electron Transport, Fmn-binding Protein, Chain A"/>
    <property type="match status" value="1"/>
</dbReference>
<evidence type="ECO:0000313" key="4">
    <source>
        <dbReference type="Proteomes" id="UP000532273"/>
    </source>
</evidence>
<reference evidence="2" key="1">
    <citation type="journal article" date="2014" name="Int. J. Syst. Evol. Microbiol.">
        <title>Complete genome of a new Firmicutes species belonging to the dominant human colonic microbiota ('Ruminococcus bicirculans') reveals two chromosomes and a selective capacity to utilize plant glucans.</title>
        <authorList>
            <consortium name="NISC Comparative Sequencing Program"/>
            <person name="Wegmann U."/>
            <person name="Louis P."/>
            <person name="Goesmann A."/>
            <person name="Henrissat B."/>
            <person name="Duncan S.H."/>
            <person name="Flint H.J."/>
        </authorList>
    </citation>
    <scope>NUCLEOTIDE SEQUENCE</scope>
    <source>
        <strain evidence="2">CGMCC 1.15287</strain>
    </source>
</reference>
<comment type="caution">
    <text evidence="3">The sequence shown here is derived from an EMBL/GenBank/DDBJ whole genome shotgun (WGS) entry which is preliminary data.</text>
</comment>
<dbReference type="RefSeq" id="WP_183760348.1">
    <property type="nucleotide sequence ID" value="NZ_BMHZ01000002.1"/>
</dbReference>
<evidence type="ECO:0000259" key="1">
    <source>
        <dbReference type="Pfam" id="PF16242"/>
    </source>
</evidence>
<dbReference type="InterPro" id="IPR052917">
    <property type="entry name" value="Stress-Dev_Protein"/>
</dbReference>
<organism evidence="3 4">
    <name type="scientific">Pedobacter zeae</name>
    <dbReference type="NCBI Taxonomy" id="1737356"/>
    <lineage>
        <taxon>Bacteria</taxon>
        <taxon>Pseudomonadati</taxon>
        <taxon>Bacteroidota</taxon>
        <taxon>Sphingobacteriia</taxon>
        <taxon>Sphingobacteriales</taxon>
        <taxon>Sphingobacteriaceae</taxon>
        <taxon>Pedobacter</taxon>
    </lineage>
</organism>
<dbReference type="PANTHER" id="PTHR34818">
    <property type="entry name" value="PROTEIN BLI-3"/>
    <property type="match status" value="1"/>
</dbReference>
<dbReference type="EMBL" id="BMHZ01000002">
    <property type="protein sequence ID" value="GGH05136.1"/>
    <property type="molecule type" value="Genomic_DNA"/>
</dbReference>
<dbReference type="PANTHER" id="PTHR34818:SF1">
    <property type="entry name" value="PROTEIN BLI-3"/>
    <property type="match status" value="1"/>
</dbReference>
<reference evidence="5" key="2">
    <citation type="journal article" date="2019" name="Int. J. Syst. Evol. Microbiol.">
        <title>The Global Catalogue of Microorganisms (GCM) 10K type strain sequencing project: providing services to taxonomists for standard genome sequencing and annotation.</title>
        <authorList>
            <consortium name="The Broad Institute Genomics Platform"/>
            <consortium name="The Broad Institute Genome Sequencing Center for Infectious Disease"/>
            <person name="Wu L."/>
            <person name="Ma J."/>
        </authorList>
    </citation>
    <scope>NUCLEOTIDE SEQUENCE [LARGE SCALE GENOMIC DNA]</scope>
    <source>
        <strain evidence="5">CGMCC 1.15287</strain>
    </source>
</reference>
<reference evidence="2" key="4">
    <citation type="submission" date="2024-05" db="EMBL/GenBank/DDBJ databases">
        <authorList>
            <person name="Sun Q."/>
            <person name="Zhou Y."/>
        </authorList>
    </citation>
    <scope>NUCLEOTIDE SEQUENCE</scope>
    <source>
        <strain evidence="2">CGMCC 1.15287</strain>
    </source>
</reference>
<dbReference type="SUPFAM" id="SSF50475">
    <property type="entry name" value="FMN-binding split barrel"/>
    <property type="match status" value="1"/>
</dbReference>
<dbReference type="Proteomes" id="UP000532273">
    <property type="component" value="Unassembled WGS sequence"/>
</dbReference>
<evidence type="ECO:0000313" key="5">
    <source>
        <dbReference type="Proteomes" id="UP000642938"/>
    </source>
</evidence>
<accession>A0A7W6K8D9</accession>
<sequence>MKNEKNIAILKEMAESVRTCMFTTFSSKDEFGSRPMGTAKIEDDGSLWFYTNAYSPKTKEISKENNVLLAYSDPSKNTYLTVKGKAEFVEDKVRKEAYFSPFIKAWFPDGIEDPRLTLIKVTPEEAEYWDASASKIVVLFSLLKAAVTGTTPDLGQHETMKF</sequence>
<keyword evidence="5" id="KW-1185">Reference proteome</keyword>
<dbReference type="AlphaFoldDB" id="A0A7W6K8D9"/>
<gene>
    <name evidence="2" type="ORF">GCM10007422_21080</name>
    <name evidence="3" type="ORF">GGQ60_000965</name>
</gene>
<dbReference type="InterPro" id="IPR012349">
    <property type="entry name" value="Split_barrel_FMN-bd"/>
</dbReference>
<feature type="domain" description="General stress protein FMN-binding split barrel" evidence="1">
    <location>
        <begin position="8"/>
        <end position="153"/>
    </location>
</feature>